<evidence type="ECO:0000256" key="6">
    <source>
        <dbReference type="ARBA" id="ARBA00024338"/>
    </source>
</evidence>
<dbReference type="GO" id="GO:0016020">
    <property type="term" value="C:membrane"/>
    <property type="evidence" value="ECO:0007669"/>
    <property type="project" value="UniProtKB-SubCell"/>
</dbReference>
<feature type="compositionally biased region" description="Basic and acidic residues" evidence="7">
    <location>
        <begin position="472"/>
        <end position="485"/>
    </location>
</feature>
<feature type="transmembrane region" description="Helical" evidence="8">
    <location>
        <begin position="142"/>
        <end position="163"/>
    </location>
</feature>
<feature type="transmembrane region" description="Helical" evidence="8">
    <location>
        <begin position="205"/>
        <end position="227"/>
    </location>
</feature>
<protein>
    <recommendedName>
        <fullName evidence="9">Major facilitator superfamily (MFS) profile domain-containing protein</fullName>
    </recommendedName>
</protein>
<evidence type="ECO:0000256" key="4">
    <source>
        <dbReference type="ARBA" id="ARBA00022989"/>
    </source>
</evidence>
<feature type="transmembrane region" description="Helical" evidence="8">
    <location>
        <begin position="310"/>
        <end position="331"/>
    </location>
</feature>
<feature type="region of interest" description="Disordered" evidence="7">
    <location>
        <begin position="472"/>
        <end position="492"/>
    </location>
</feature>
<evidence type="ECO:0000256" key="8">
    <source>
        <dbReference type="SAM" id="Phobius"/>
    </source>
</evidence>
<feature type="region of interest" description="Disordered" evidence="7">
    <location>
        <begin position="1"/>
        <end position="26"/>
    </location>
</feature>
<evidence type="ECO:0000256" key="5">
    <source>
        <dbReference type="ARBA" id="ARBA00023136"/>
    </source>
</evidence>
<keyword evidence="11" id="KW-1185">Reference proteome</keyword>
<keyword evidence="2" id="KW-0813">Transport</keyword>
<name>A0AAW1PUH5_9CHLO</name>
<dbReference type="InterPro" id="IPR020846">
    <property type="entry name" value="MFS_dom"/>
</dbReference>
<reference evidence="10 11" key="1">
    <citation type="journal article" date="2024" name="Nat. Commun.">
        <title>Phylogenomics reveals the evolutionary origins of lichenization in chlorophyte algae.</title>
        <authorList>
            <person name="Puginier C."/>
            <person name="Libourel C."/>
            <person name="Otte J."/>
            <person name="Skaloud P."/>
            <person name="Haon M."/>
            <person name="Grisel S."/>
            <person name="Petersen M."/>
            <person name="Berrin J.G."/>
            <person name="Delaux P.M."/>
            <person name="Dal Grande F."/>
            <person name="Keller J."/>
        </authorList>
    </citation>
    <scope>NUCLEOTIDE SEQUENCE [LARGE SCALE GENOMIC DNA]</scope>
    <source>
        <strain evidence="10 11">SAG 2043</strain>
    </source>
</reference>
<comment type="subcellular location">
    <subcellularLocation>
        <location evidence="1">Membrane</location>
        <topology evidence="1">Multi-pass membrane protein</topology>
    </subcellularLocation>
</comment>
<dbReference type="Gene3D" id="1.20.1250.20">
    <property type="entry name" value="MFS general substrate transporter like domains"/>
    <property type="match status" value="1"/>
</dbReference>
<dbReference type="EMBL" id="JALJOR010000009">
    <property type="protein sequence ID" value="KAK9811544.1"/>
    <property type="molecule type" value="Genomic_DNA"/>
</dbReference>
<feature type="transmembrane region" description="Helical" evidence="8">
    <location>
        <begin position="110"/>
        <end position="130"/>
    </location>
</feature>
<dbReference type="InterPro" id="IPR036259">
    <property type="entry name" value="MFS_trans_sf"/>
</dbReference>
<dbReference type="InterPro" id="IPR011701">
    <property type="entry name" value="MFS"/>
</dbReference>
<feature type="transmembrane region" description="Helical" evidence="8">
    <location>
        <begin position="82"/>
        <end position="104"/>
    </location>
</feature>
<feature type="transmembrane region" description="Helical" evidence="8">
    <location>
        <begin position="435"/>
        <end position="457"/>
    </location>
</feature>
<comment type="similarity">
    <text evidence="6">Belongs to the major facilitator superfamily. Spinster (TC 2.A.1.49) family.</text>
</comment>
<gene>
    <name evidence="10" type="ORF">WJX72_005678</name>
</gene>
<keyword evidence="4 8" id="KW-1133">Transmembrane helix</keyword>
<comment type="caution">
    <text evidence="10">The sequence shown here is derived from an EMBL/GenBank/DDBJ whole genome shotgun (WGS) entry which is preliminary data.</text>
</comment>
<dbReference type="PANTHER" id="PTHR23505:SF79">
    <property type="entry name" value="PROTEIN SPINSTER"/>
    <property type="match status" value="1"/>
</dbReference>
<organism evidence="10 11">
    <name type="scientific">[Myrmecia] bisecta</name>
    <dbReference type="NCBI Taxonomy" id="41462"/>
    <lineage>
        <taxon>Eukaryota</taxon>
        <taxon>Viridiplantae</taxon>
        <taxon>Chlorophyta</taxon>
        <taxon>core chlorophytes</taxon>
        <taxon>Trebouxiophyceae</taxon>
        <taxon>Trebouxiales</taxon>
        <taxon>Trebouxiaceae</taxon>
        <taxon>Myrmecia</taxon>
    </lineage>
</organism>
<dbReference type="InterPro" id="IPR044770">
    <property type="entry name" value="MFS_spinster-like"/>
</dbReference>
<evidence type="ECO:0000256" key="7">
    <source>
        <dbReference type="SAM" id="MobiDB-lite"/>
    </source>
</evidence>
<feature type="transmembrane region" description="Helical" evidence="8">
    <location>
        <begin position="366"/>
        <end position="390"/>
    </location>
</feature>
<evidence type="ECO:0000259" key="9">
    <source>
        <dbReference type="PROSITE" id="PS50850"/>
    </source>
</evidence>
<accession>A0AAW1PUH5</accession>
<dbReference type="AlphaFoldDB" id="A0AAW1PUH5"/>
<dbReference type="GO" id="GO:0022857">
    <property type="term" value="F:transmembrane transporter activity"/>
    <property type="evidence" value="ECO:0007669"/>
    <property type="project" value="InterPro"/>
</dbReference>
<dbReference type="PANTHER" id="PTHR23505">
    <property type="entry name" value="SPINSTER"/>
    <property type="match status" value="1"/>
</dbReference>
<evidence type="ECO:0000256" key="2">
    <source>
        <dbReference type="ARBA" id="ARBA00022448"/>
    </source>
</evidence>
<evidence type="ECO:0000256" key="1">
    <source>
        <dbReference type="ARBA" id="ARBA00004141"/>
    </source>
</evidence>
<feature type="transmembrane region" description="Helical" evidence="8">
    <location>
        <begin position="343"/>
        <end position="360"/>
    </location>
</feature>
<dbReference type="Proteomes" id="UP001489004">
    <property type="component" value="Unassembled WGS sequence"/>
</dbReference>
<evidence type="ECO:0000313" key="11">
    <source>
        <dbReference type="Proteomes" id="UP001489004"/>
    </source>
</evidence>
<dbReference type="PROSITE" id="PS50850">
    <property type="entry name" value="MFS"/>
    <property type="match status" value="1"/>
</dbReference>
<keyword evidence="5 8" id="KW-0472">Membrane</keyword>
<evidence type="ECO:0000313" key="10">
    <source>
        <dbReference type="EMBL" id="KAK9811544.1"/>
    </source>
</evidence>
<proteinExistence type="inferred from homology"/>
<dbReference type="SUPFAM" id="SSF103473">
    <property type="entry name" value="MFS general substrate transporter"/>
    <property type="match status" value="1"/>
</dbReference>
<keyword evidence="3 8" id="KW-0812">Transmembrane</keyword>
<feature type="transmembrane region" description="Helical" evidence="8">
    <location>
        <begin position="175"/>
        <end position="193"/>
    </location>
</feature>
<dbReference type="Pfam" id="PF07690">
    <property type="entry name" value="MFS_1"/>
    <property type="match status" value="1"/>
</dbReference>
<feature type="transmembrane region" description="Helical" evidence="8">
    <location>
        <begin position="38"/>
        <end position="61"/>
    </location>
</feature>
<evidence type="ECO:0000256" key="3">
    <source>
        <dbReference type="ARBA" id="ARBA00022692"/>
    </source>
</evidence>
<sequence>MGTDAHSVTLPATHDPQTAPSAGDAGMQQPAWYTPRRLMVFFCLITFLVYMDVGVIASNGVNGSMRTKDNPQGSGIQGDFNLSYFQDGVLPAVFMVGLMVASIILTDLTAYFNAYRLIGAGMLVWALGALGSGLSQGFWSLLVARVVVGAGEASTITLSFPFIDDVAPAASKARWFGLLAVFPSVGVAIGYVYGGLVSGALGWRACFLIEAGLAVPIILWTLFAPAVTLRSSLGVMRSAATATGKDGWRQRLGYSLRHLWGDLKVLHRHPVFLYNNWGNVPHQAAVGAFTYWGPKAAKEVFGKPSSQVDVAIAAVTITAAILGTLGGGVLLDKLGSTIRNGMLINLASATLALACCAVAFIVVQGFALFCVVFGLGLLVTFMAIAATYAISMWSIPPPQRPASQAIMIVTMHLFGDVPSPPVVGAIQGAVHNWRLTLSVLSSVLVISVLLYIAGVHASKTATDYRMQESEQEVTRGCDDVPRTDHQSMMNAC</sequence>
<feature type="domain" description="Major facilitator superfamily (MFS) profile" evidence="9">
    <location>
        <begin position="38"/>
        <end position="459"/>
    </location>
</feature>